<dbReference type="InterPro" id="IPR000873">
    <property type="entry name" value="AMP-dep_synth/lig_dom"/>
</dbReference>
<evidence type="ECO:0000313" key="2">
    <source>
        <dbReference type="EMBL" id="EFC43457.1"/>
    </source>
</evidence>
<dbReference type="eggNOG" id="KOG1256">
    <property type="taxonomic scope" value="Eukaryota"/>
</dbReference>
<proteinExistence type="predicted"/>
<dbReference type="VEuPathDB" id="AmoebaDB:NAEGRDRAFT_758"/>
<dbReference type="GeneID" id="8853113"/>
<dbReference type="STRING" id="5762.D2VI55"/>
<organism evidence="3">
    <name type="scientific">Naegleria gruberi</name>
    <name type="common">Amoeba</name>
    <dbReference type="NCBI Taxonomy" id="5762"/>
    <lineage>
        <taxon>Eukaryota</taxon>
        <taxon>Discoba</taxon>
        <taxon>Heterolobosea</taxon>
        <taxon>Tetramitia</taxon>
        <taxon>Eutetramitia</taxon>
        <taxon>Vahlkampfiidae</taxon>
        <taxon>Naegleria</taxon>
    </lineage>
</organism>
<keyword evidence="3" id="KW-1185">Reference proteome</keyword>
<feature type="non-terminal residue" evidence="2">
    <location>
        <position position="417"/>
    </location>
</feature>
<feature type="non-terminal residue" evidence="2">
    <location>
        <position position="1"/>
    </location>
</feature>
<dbReference type="Gene3D" id="3.40.50.12780">
    <property type="entry name" value="N-terminal domain of ligase-like"/>
    <property type="match status" value="1"/>
</dbReference>
<dbReference type="InterPro" id="IPR042099">
    <property type="entry name" value="ANL_N_sf"/>
</dbReference>
<name>D2VI55_NAEGR</name>
<dbReference type="KEGG" id="ngr:NAEGRDRAFT_758"/>
<dbReference type="PANTHER" id="PTHR43272">
    <property type="entry name" value="LONG-CHAIN-FATTY-ACID--COA LIGASE"/>
    <property type="match status" value="1"/>
</dbReference>
<dbReference type="InterPro" id="IPR020845">
    <property type="entry name" value="AMP-binding_CS"/>
</dbReference>
<reference evidence="2 3" key="1">
    <citation type="journal article" date="2010" name="Cell">
        <title>The genome of Naegleria gruberi illuminates early eukaryotic versatility.</title>
        <authorList>
            <person name="Fritz-Laylin L.K."/>
            <person name="Prochnik S.E."/>
            <person name="Ginger M.L."/>
            <person name="Dacks J.B."/>
            <person name="Carpenter M.L."/>
            <person name="Field M.C."/>
            <person name="Kuo A."/>
            <person name="Paredez A."/>
            <person name="Chapman J."/>
            <person name="Pham J."/>
            <person name="Shu S."/>
            <person name="Neupane R."/>
            <person name="Cipriano M."/>
            <person name="Mancuso J."/>
            <person name="Tu H."/>
            <person name="Salamov A."/>
            <person name="Lindquist E."/>
            <person name="Shapiro H."/>
            <person name="Lucas S."/>
            <person name="Grigoriev I.V."/>
            <person name="Cande W.Z."/>
            <person name="Fulton C."/>
            <person name="Rokhsar D.S."/>
            <person name="Dawson S.C."/>
        </authorList>
    </citation>
    <scope>NUCLEOTIDE SEQUENCE [LARGE SCALE GENOMIC DNA]</scope>
    <source>
        <strain evidence="2 3">NEG-M</strain>
    </source>
</reference>
<accession>D2VI55</accession>
<dbReference type="RefSeq" id="XP_002676201.1">
    <property type="nucleotide sequence ID" value="XM_002676155.1"/>
</dbReference>
<dbReference type="OMA" id="HTFAEWL"/>
<dbReference type="SUPFAM" id="SSF56801">
    <property type="entry name" value="Acetyl-CoA synthetase-like"/>
    <property type="match status" value="1"/>
</dbReference>
<dbReference type="AlphaFoldDB" id="D2VI55"/>
<dbReference type="EMBL" id="GG738873">
    <property type="protein sequence ID" value="EFC43457.1"/>
    <property type="molecule type" value="Genomic_DNA"/>
</dbReference>
<gene>
    <name evidence="2" type="ORF">NAEGRDRAFT_758</name>
</gene>
<evidence type="ECO:0000259" key="1">
    <source>
        <dbReference type="Pfam" id="PF00501"/>
    </source>
</evidence>
<dbReference type="PANTHER" id="PTHR43272:SF91">
    <property type="entry name" value="CARRIER DOMAIN-CONTAINING PROTEIN"/>
    <property type="match status" value="1"/>
</dbReference>
<dbReference type="GO" id="GO:0005783">
    <property type="term" value="C:endoplasmic reticulum"/>
    <property type="evidence" value="ECO:0007669"/>
    <property type="project" value="TreeGrafter"/>
</dbReference>
<feature type="domain" description="AMP-dependent synthetase/ligase" evidence="1">
    <location>
        <begin position="1"/>
        <end position="227"/>
    </location>
</feature>
<dbReference type="InParanoid" id="D2VI55"/>
<dbReference type="Pfam" id="PF00501">
    <property type="entry name" value="AMP-binding"/>
    <property type="match status" value="1"/>
</dbReference>
<dbReference type="GO" id="GO:0004467">
    <property type="term" value="F:long-chain fatty acid-CoA ligase activity"/>
    <property type="evidence" value="ECO:0007669"/>
    <property type="project" value="TreeGrafter"/>
</dbReference>
<evidence type="ECO:0000313" key="3">
    <source>
        <dbReference type="Proteomes" id="UP000006671"/>
    </source>
</evidence>
<dbReference type="PROSITE" id="PS00455">
    <property type="entry name" value="AMP_BINDING"/>
    <property type="match status" value="1"/>
</dbReference>
<sequence length="417" mass="47723">DLVTLVFTSGSTGIPKGIMMSDRALRKEVLSLRIKDPKVRFSFCPLAHMSDRKYTLLAMCNGARVGIFTREFVHIFEDIQNCKPVVIASTPRLFNVLYDEFKKVVELERIRWLSSTETGKPKTEKELEERTMLDFQYMLGGRVQSIILGGASSSPQLREFLAKCFQCKVTDGFGMSEAGGIMNNNRLNTNVEYKLIDVPELSYFTTDKPYPRGELCVKTNYMFIGYYKNEELTNNALDENGWLHTNDIVEELGPNQIRIIDRLKNIFKLSQGEFIAPAKIEDALTTSKFIFQAFIYGNVTKSYLVGVIVPNKTVLKQFAIKEGIIKPSADHHLLNEEEKEVLANNELIKKALCEEIEKVAVNCSLLSYEVPKDFIIEFEPFSEKNDLLTSSMKVKRFGCEMKYKEQLETLYEHVDRN</sequence>
<dbReference type="OrthoDB" id="1700726at2759"/>
<dbReference type="GO" id="GO:0016020">
    <property type="term" value="C:membrane"/>
    <property type="evidence" value="ECO:0007669"/>
    <property type="project" value="TreeGrafter"/>
</dbReference>
<dbReference type="Proteomes" id="UP000006671">
    <property type="component" value="Unassembled WGS sequence"/>
</dbReference>
<protein>
    <submittedName>
        <fullName evidence="2">Predicted protein</fullName>
    </submittedName>
</protein>